<organism evidence="8 9">
    <name type="scientific">Stenotrophomonas humi</name>
    <dbReference type="NCBI Taxonomy" id="405444"/>
    <lineage>
        <taxon>Bacteria</taxon>
        <taxon>Pseudomonadati</taxon>
        <taxon>Pseudomonadota</taxon>
        <taxon>Gammaproteobacteria</taxon>
        <taxon>Lysobacterales</taxon>
        <taxon>Lysobacteraceae</taxon>
        <taxon>Stenotrophomonas</taxon>
    </lineage>
</organism>
<keyword evidence="5 6" id="KW-0472">Membrane</keyword>
<proteinExistence type="inferred from homology"/>
<dbReference type="Proteomes" id="UP000050864">
    <property type="component" value="Unassembled WGS sequence"/>
</dbReference>
<feature type="transmembrane region" description="Helical" evidence="6">
    <location>
        <begin position="32"/>
        <end position="53"/>
    </location>
</feature>
<protein>
    <recommendedName>
        <fullName evidence="7">GtrA/DPMS transmembrane domain-containing protein</fullName>
    </recommendedName>
</protein>
<dbReference type="GO" id="GO:0005886">
    <property type="term" value="C:plasma membrane"/>
    <property type="evidence" value="ECO:0007669"/>
    <property type="project" value="TreeGrafter"/>
</dbReference>
<dbReference type="EMBL" id="LDJI01000003">
    <property type="protein sequence ID" value="KRG66255.1"/>
    <property type="molecule type" value="Genomic_DNA"/>
</dbReference>
<dbReference type="PANTHER" id="PTHR38459:SF1">
    <property type="entry name" value="PROPHAGE BACTOPRENOL-LINKED GLUCOSE TRANSLOCASE HOMOLOG"/>
    <property type="match status" value="1"/>
</dbReference>
<evidence type="ECO:0000256" key="1">
    <source>
        <dbReference type="ARBA" id="ARBA00004141"/>
    </source>
</evidence>
<feature type="domain" description="GtrA/DPMS transmembrane" evidence="7">
    <location>
        <begin position="7"/>
        <end position="122"/>
    </location>
</feature>
<dbReference type="Pfam" id="PF04138">
    <property type="entry name" value="GtrA_DPMS_TM"/>
    <property type="match status" value="1"/>
</dbReference>
<evidence type="ECO:0000256" key="5">
    <source>
        <dbReference type="ARBA" id="ARBA00023136"/>
    </source>
</evidence>
<sequence length="133" mass="14609">MNPRLLRFLISGCSAAAIEYLVFILLQRSLGLDWLILSQSASFGCGLVTSYLLNRAWVFKSSNQASTELVKYVALAVVNLLIGNIAITVLSGPVGINQYVAKAIVMVFVAAWNYIIMSTVIFRTRQEKAPGHE</sequence>
<dbReference type="InterPro" id="IPR051401">
    <property type="entry name" value="GtrA_CellWall_Glycosyl"/>
</dbReference>
<comment type="subcellular location">
    <subcellularLocation>
        <location evidence="1">Membrane</location>
        <topology evidence="1">Multi-pass membrane protein</topology>
    </subcellularLocation>
</comment>
<dbReference type="PATRIC" id="fig|405444.3.peg.2339"/>
<evidence type="ECO:0000256" key="2">
    <source>
        <dbReference type="ARBA" id="ARBA00009399"/>
    </source>
</evidence>
<evidence type="ECO:0000256" key="3">
    <source>
        <dbReference type="ARBA" id="ARBA00022692"/>
    </source>
</evidence>
<dbReference type="PANTHER" id="PTHR38459">
    <property type="entry name" value="PROPHAGE BACTOPRENOL-LINKED GLUCOSE TRANSLOCASE HOMOLOG"/>
    <property type="match status" value="1"/>
</dbReference>
<dbReference type="AlphaFoldDB" id="A0A0R0C9G0"/>
<keyword evidence="4 6" id="KW-1133">Transmembrane helix</keyword>
<gene>
    <name evidence="8" type="ORF">ABB26_01045</name>
</gene>
<reference evidence="8 9" key="1">
    <citation type="submission" date="2015-05" db="EMBL/GenBank/DDBJ databases">
        <title>Genome sequencing and analysis of members of genus Stenotrophomonas.</title>
        <authorList>
            <person name="Patil P.P."/>
            <person name="Midha S."/>
            <person name="Patil P.B."/>
        </authorList>
    </citation>
    <scope>NUCLEOTIDE SEQUENCE [LARGE SCALE GENOMIC DNA]</scope>
    <source>
        <strain evidence="8 9">DSM 18929</strain>
    </source>
</reference>
<name>A0A0R0C9G0_9GAMM</name>
<evidence type="ECO:0000313" key="8">
    <source>
        <dbReference type="EMBL" id="KRG66255.1"/>
    </source>
</evidence>
<evidence type="ECO:0000256" key="4">
    <source>
        <dbReference type="ARBA" id="ARBA00022989"/>
    </source>
</evidence>
<evidence type="ECO:0000313" key="9">
    <source>
        <dbReference type="Proteomes" id="UP000050864"/>
    </source>
</evidence>
<evidence type="ECO:0000259" key="7">
    <source>
        <dbReference type="Pfam" id="PF04138"/>
    </source>
</evidence>
<dbReference type="STRING" id="405444.ABB26_01045"/>
<keyword evidence="9" id="KW-1185">Reference proteome</keyword>
<keyword evidence="3 6" id="KW-0812">Transmembrane</keyword>
<evidence type="ECO:0000256" key="6">
    <source>
        <dbReference type="SAM" id="Phobius"/>
    </source>
</evidence>
<feature type="transmembrane region" description="Helical" evidence="6">
    <location>
        <begin position="99"/>
        <end position="122"/>
    </location>
</feature>
<accession>A0A0R0C9G0</accession>
<comment type="caution">
    <text evidence="8">The sequence shown here is derived from an EMBL/GenBank/DDBJ whole genome shotgun (WGS) entry which is preliminary data.</text>
</comment>
<dbReference type="GO" id="GO:0000271">
    <property type="term" value="P:polysaccharide biosynthetic process"/>
    <property type="evidence" value="ECO:0007669"/>
    <property type="project" value="InterPro"/>
</dbReference>
<feature type="transmembrane region" description="Helical" evidence="6">
    <location>
        <begin position="73"/>
        <end position="93"/>
    </location>
</feature>
<feature type="transmembrane region" description="Helical" evidence="6">
    <location>
        <begin position="5"/>
        <end position="26"/>
    </location>
</feature>
<comment type="similarity">
    <text evidence="2">Belongs to the GtrA family.</text>
</comment>
<dbReference type="InterPro" id="IPR007267">
    <property type="entry name" value="GtrA_DPMS_TM"/>
</dbReference>
<dbReference type="RefSeq" id="WP_057631716.1">
    <property type="nucleotide sequence ID" value="NZ_LDJI01000003.1"/>
</dbReference>